<organism evidence="3 5">
    <name type="scientific">Puccinia graminis f. sp. tritici</name>
    <dbReference type="NCBI Taxonomy" id="56615"/>
    <lineage>
        <taxon>Eukaryota</taxon>
        <taxon>Fungi</taxon>
        <taxon>Dikarya</taxon>
        <taxon>Basidiomycota</taxon>
        <taxon>Pucciniomycotina</taxon>
        <taxon>Pucciniomycetes</taxon>
        <taxon>Pucciniales</taxon>
        <taxon>Pucciniaceae</taxon>
        <taxon>Puccinia</taxon>
    </lineage>
</organism>
<keyword evidence="5" id="KW-1185">Reference proteome</keyword>
<protein>
    <submittedName>
        <fullName evidence="3">Uncharacterized protein</fullName>
    </submittedName>
</protein>
<evidence type="ECO:0000313" key="6">
    <source>
        <dbReference type="Proteomes" id="UP000325313"/>
    </source>
</evidence>
<dbReference type="EMBL" id="VDEP01000083">
    <property type="protein sequence ID" value="KAA1132330.1"/>
    <property type="molecule type" value="Genomic_DNA"/>
</dbReference>
<evidence type="ECO:0000256" key="1">
    <source>
        <dbReference type="SAM" id="Coils"/>
    </source>
</evidence>
<dbReference type="Proteomes" id="UP000325313">
    <property type="component" value="Unassembled WGS sequence"/>
</dbReference>
<dbReference type="Proteomes" id="UP000324748">
    <property type="component" value="Unassembled WGS sequence"/>
</dbReference>
<name>A0A5B0PU41_PUCGR</name>
<feature type="compositionally biased region" description="Basic and acidic residues" evidence="2">
    <location>
        <begin position="147"/>
        <end position="159"/>
    </location>
</feature>
<proteinExistence type="predicted"/>
<evidence type="ECO:0000313" key="5">
    <source>
        <dbReference type="Proteomes" id="UP000324748"/>
    </source>
</evidence>
<keyword evidence="1" id="KW-0175">Coiled coil</keyword>
<sequence>MLADILERGDEVQLSDFHPQWSLRYNPDNPDKEEPYDFDKDYDEMLKAEILALHGPVTLPGLMKTFRQVLYNTHVVPIAPDNEPIRKSTRKGSKKRKKLGRGQGAKRDPIYAEVVDEEIDKAQKTKKQATRKIAAHAKLKAARAILKGRDPKAKGKDGTGARPPATVLGKRKQAVRLSGSGNNGAKCPPVAADSAEGDNTSLDSS</sequence>
<dbReference type="EMBL" id="VSWC01000041">
    <property type="protein sequence ID" value="KAA1104150.1"/>
    <property type="molecule type" value="Genomic_DNA"/>
</dbReference>
<feature type="region of interest" description="Disordered" evidence="2">
    <location>
        <begin position="81"/>
        <end position="109"/>
    </location>
</feature>
<accession>A0A5B0PU41</accession>
<evidence type="ECO:0000313" key="3">
    <source>
        <dbReference type="EMBL" id="KAA1104150.1"/>
    </source>
</evidence>
<evidence type="ECO:0000313" key="4">
    <source>
        <dbReference type="EMBL" id="KAA1132330.1"/>
    </source>
</evidence>
<reference evidence="5 6" key="1">
    <citation type="submission" date="2019-05" db="EMBL/GenBank/DDBJ databases">
        <title>Emergence of the Ug99 lineage of the wheat stem rust pathogen through somatic hybridization.</title>
        <authorList>
            <person name="Li F."/>
            <person name="Upadhyaya N.M."/>
            <person name="Sperschneider J."/>
            <person name="Matny O."/>
            <person name="Nguyen-Phuc H."/>
            <person name="Mago R."/>
            <person name="Raley C."/>
            <person name="Miller M.E."/>
            <person name="Silverstein K.A.T."/>
            <person name="Henningsen E."/>
            <person name="Hirsch C.D."/>
            <person name="Visser B."/>
            <person name="Pretorius Z.A."/>
            <person name="Steffenson B.J."/>
            <person name="Schwessinger B."/>
            <person name="Dodds P.N."/>
            <person name="Figueroa M."/>
        </authorList>
    </citation>
    <scope>NUCLEOTIDE SEQUENCE [LARGE SCALE GENOMIC DNA]</scope>
    <source>
        <strain evidence="3">21-0</strain>
        <strain evidence="4 6">Ug99</strain>
    </source>
</reference>
<feature type="coiled-coil region" evidence="1">
    <location>
        <begin position="112"/>
        <end position="139"/>
    </location>
</feature>
<gene>
    <name evidence="3" type="ORF">PGT21_012200</name>
    <name evidence="4" type="ORF">PGTUg99_009145</name>
</gene>
<dbReference type="AlphaFoldDB" id="A0A5B0PU41"/>
<evidence type="ECO:0000256" key="2">
    <source>
        <dbReference type="SAM" id="MobiDB-lite"/>
    </source>
</evidence>
<comment type="caution">
    <text evidence="3">The sequence shown here is derived from an EMBL/GenBank/DDBJ whole genome shotgun (WGS) entry which is preliminary data.</text>
</comment>
<feature type="region of interest" description="Disordered" evidence="2">
    <location>
        <begin position="142"/>
        <end position="205"/>
    </location>
</feature>
<feature type="compositionally biased region" description="Basic residues" evidence="2">
    <location>
        <begin position="87"/>
        <end position="100"/>
    </location>
</feature>